<dbReference type="Pfam" id="PF06985">
    <property type="entry name" value="HET"/>
    <property type="match status" value="1"/>
</dbReference>
<evidence type="ECO:0000313" key="3">
    <source>
        <dbReference type="EMBL" id="TPX13813.1"/>
    </source>
</evidence>
<feature type="domain" description="Heterokaryon incompatibility" evidence="2">
    <location>
        <begin position="132"/>
        <end position="287"/>
    </location>
</feature>
<evidence type="ECO:0000313" key="4">
    <source>
        <dbReference type="Proteomes" id="UP000319257"/>
    </source>
</evidence>
<dbReference type="AlphaFoldDB" id="A0A507B1Q7"/>
<feature type="region of interest" description="Disordered" evidence="1">
    <location>
        <begin position="62"/>
        <end position="128"/>
    </location>
</feature>
<dbReference type="EMBL" id="SKBQ01000031">
    <property type="protein sequence ID" value="TPX13813.1"/>
    <property type="molecule type" value="Genomic_DNA"/>
</dbReference>
<protein>
    <recommendedName>
        <fullName evidence="2">Heterokaryon incompatibility domain-containing protein</fullName>
    </recommendedName>
</protein>
<gene>
    <name evidence="3" type="ORF">E0L32_005757</name>
</gene>
<proteinExistence type="predicted"/>
<feature type="compositionally biased region" description="Polar residues" evidence="1">
    <location>
        <begin position="75"/>
        <end position="92"/>
    </location>
</feature>
<dbReference type="STRING" id="1093900.A0A507B1Q7"/>
<evidence type="ECO:0000259" key="2">
    <source>
        <dbReference type="Pfam" id="PF06985"/>
    </source>
</evidence>
<sequence>MRGPLGQLRRRRPPPAPTAQRQLPPFTYEPLPDPQNNIRLIEIHPGADDGIVSCTLTSWSIPEAGNSGGWPPGSETDSTSPTPIQATDQPPSGENRGGNASPPTSNGSAAQKKRRGTDASRKESSLPPAPPYYAVSYTWGRSPKDTTLIHINGQEMKVRKNCDYVLRQARWCGGSRFFWVDAICINQADMDEKSHQVAMMGSIFTKAQSVMACVGPHHDDSEMVLQILAKHQSLFYMASLNEFPPELYSLLRRWRLTTSGTTIVRLFRAVLSLLRRQYFTRLWIFQELYLARSGLILCCGEAHQPFALAFGLRRILDRELCVQANDDWKGWADNSYPISGLTFQHWAMCLYQEIRKKDTTHMYASSRKWDTPRLLSSYKRVLGREPHRTLQACLKAYSTEPVFKMLQELALEDKMMKADSLGDLLRLTSHLNCEDRRDKVYGLLSVVDWQGPSLISPDYKITPFQLALRILGSGNLDRLFGLTRHAGLSLINQSMATLLVGSLGLCSEDCREMKTALGRRRYDQIREPEQGEQGDSHHPLNPIEGNMAGLQIPSTLPIDPSSATIGAFTDEAGSTIALTYIPNKPEDVRIDWAIRVCLPAGAQAGDWILVYGEESVAWAHHLRPGLLVRKQQGSECYSIIGHALLKTSAGMPWFTASFHVEFSPEDYLVYGAQTYLIDTDDALPENLARVNWTRFGDLLNSSFCGAAQSSTARFDGMLHNR</sequence>
<dbReference type="InterPro" id="IPR010730">
    <property type="entry name" value="HET"/>
</dbReference>
<dbReference type="RefSeq" id="XP_030995524.1">
    <property type="nucleotide sequence ID" value="XM_031140314.1"/>
</dbReference>
<dbReference type="PANTHER" id="PTHR24148">
    <property type="entry name" value="ANKYRIN REPEAT DOMAIN-CONTAINING PROTEIN 39 HOMOLOG-RELATED"/>
    <property type="match status" value="1"/>
</dbReference>
<accession>A0A507B1Q7</accession>
<reference evidence="3 4" key="1">
    <citation type="submission" date="2019-06" db="EMBL/GenBank/DDBJ databases">
        <title>Draft genome sequence of the filamentous fungus Phialemoniopsis curvata isolated from diesel fuel.</title>
        <authorList>
            <person name="Varaljay V.A."/>
            <person name="Lyon W.J."/>
            <person name="Crouch A.L."/>
            <person name="Drake C.E."/>
            <person name="Hollomon J.M."/>
            <person name="Nadeau L.J."/>
            <person name="Nunn H.S."/>
            <person name="Stevenson B.S."/>
            <person name="Bojanowski C.L."/>
            <person name="Crookes-Goodson W.J."/>
        </authorList>
    </citation>
    <scope>NUCLEOTIDE SEQUENCE [LARGE SCALE GENOMIC DNA]</scope>
    <source>
        <strain evidence="3 4">D216</strain>
    </source>
</reference>
<dbReference type="OrthoDB" id="2157530at2759"/>
<comment type="caution">
    <text evidence="3">The sequence shown here is derived from an EMBL/GenBank/DDBJ whole genome shotgun (WGS) entry which is preliminary data.</text>
</comment>
<dbReference type="GeneID" id="41973204"/>
<dbReference type="Proteomes" id="UP000319257">
    <property type="component" value="Unassembled WGS sequence"/>
</dbReference>
<organism evidence="3 4">
    <name type="scientific">Thyridium curvatum</name>
    <dbReference type="NCBI Taxonomy" id="1093900"/>
    <lineage>
        <taxon>Eukaryota</taxon>
        <taxon>Fungi</taxon>
        <taxon>Dikarya</taxon>
        <taxon>Ascomycota</taxon>
        <taxon>Pezizomycotina</taxon>
        <taxon>Sordariomycetes</taxon>
        <taxon>Sordariomycetidae</taxon>
        <taxon>Thyridiales</taxon>
        <taxon>Thyridiaceae</taxon>
        <taxon>Thyridium</taxon>
    </lineage>
</organism>
<evidence type="ECO:0000256" key="1">
    <source>
        <dbReference type="SAM" id="MobiDB-lite"/>
    </source>
</evidence>
<keyword evidence="4" id="KW-1185">Reference proteome</keyword>
<dbReference type="InterPro" id="IPR052895">
    <property type="entry name" value="HetReg/Transcr_Mod"/>
</dbReference>
<dbReference type="PANTHER" id="PTHR24148:SF79">
    <property type="entry name" value="HETEROKARYON INCOMPATIBILITY DOMAIN-CONTAINING PROTEIN"/>
    <property type="match status" value="1"/>
</dbReference>
<name>A0A507B1Q7_9PEZI</name>
<feature type="compositionally biased region" description="Basic and acidic residues" evidence="1">
    <location>
        <begin position="521"/>
        <end position="538"/>
    </location>
</feature>
<dbReference type="InParanoid" id="A0A507B1Q7"/>
<feature type="region of interest" description="Disordered" evidence="1">
    <location>
        <begin position="1"/>
        <end position="34"/>
    </location>
</feature>
<feature type="region of interest" description="Disordered" evidence="1">
    <location>
        <begin position="521"/>
        <end position="544"/>
    </location>
</feature>